<evidence type="ECO:0000256" key="2">
    <source>
        <dbReference type="ARBA" id="ARBA00008098"/>
    </source>
</evidence>
<name>A0A2S0X9H0_9DIPT</name>
<evidence type="ECO:0000256" key="4">
    <source>
        <dbReference type="ARBA" id="ARBA00022729"/>
    </source>
</evidence>
<dbReference type="CDD" id="cd23992">
    <property type="entry name" value="PBP_GOBP"/>
    <property type="match status" value="1"/>
</dbReference>
<dbReference type="Gene3D" id="1.10.238.20">
    <property type="entry name" value="Pheromone/general odorant binding protein domain"/>
    <property type="match status" value="1"/>
</dbReference>
<comment type="similarity">
    <text evidence="2">Belongs to the PBP/GOBP family.</text>
</comment>
<organism evidence="5">
    <name type="scientific">Bradysia odoriphaga</name>
    <dbReference type="NCBI Taxonomy" id="1564500"/>
    <lineage>
        <taxon>Eukaryota</taxon>
        <taxon>Metazoa</taxon>
        <taxon>Ecdysozoa</taxon>
        <taxon>Arthropoda</taxon>
        <taxon>Hexapoda</taxon>
        <taxon>Insecta</taxon>
        <taxon>Pterygota</taxon>
        <taxon>Neoptera</taxon>
        <taxon>Endopterygota</taxon>
        <taxon>Diptera</taxon>
        <taxon>Nematocera</taxon>
        <taxon>Sciaroidea</taxon>
        <taxon>Sciaridae</taxon>
        <taxon>Bradysia</taxon>
    </lineage>
</organism>
<protein>
    <submittedName>
        <fullName evidence="5">Odorant-binding protein 17</fullName>
    </submittedName>
</protein>
<dbReference type="PANTHER" id="PTHR11857:SF43">
    <property type="entry name" value="GEO07291P1-RELATED"/>
    <property type="match status" value="1"/>
</dbReference>
<dbReference type="PANTHER" id="PTHR11857">
    <property type="entry name" value="ODORANT BINDING PROTEIN-RELATED"/>
    <property type="match status" value="1"/>
</dbReference>
<dbReference type="GO" id="GO:0007608">
    <property type="term" value="P:sensory perception of smell"/>
    <property type="evidence" value="ECO:0007669"/>
    <property type="project" value="TreeGrafter"/>
</dbReference>
<dbReference type="EMBL" id="MG544137">
    <property type="protein sequence ID" value="AWC08428.1"/>
    <property type="molecule type" value="mRNA"/>
</dbReference>
<dbReference type="SUPFAM" id="SSF47565">
    <property type="entry name" value="Insect pheromone/odorant-binding proteins"/>
    <property type="match status" value="1"/>
</dbReference>
<evidence type="ECO:0000313" key="5">
    <source>
        <dbReference type="EMBL" id="AWC08428.1"/>
    </source>
</evidence>
<dbReference type="InterPro" id="IPR036728">
    <property type="entry name" value="PBP_GOBP_sf"/>
</dbReference>
<dbReference type="OrthoDB" id="10290394at2759"/>
<dbReference type="AlphaFoldDB" id="A0A2S0X9H0"/>
<dbReference type="GO" id="GO:0005549">
    <property type="term" value="F:odorant binding"/>
    <property type="evidence" value="ECO:0007669"/>
    <property type="project" value="InterPro"/>
</dbReference>
<gene>
    <name evidence="5" type="primary">OBP17</name>
</gene>
<reference evidence="5" key="1">
    <citation type="journal article" date="2018" name="Front. Physiol.">
        <title>Sex- and Tissue-Specific Expression Profiles of Odorant Binding Protein and Chemosensory Protein Genes in Bradysia odoriphaga (Diptera: Sciaridae).</title>
        <authorList>
            <person name="Zhao Y."/>
            <person name="Ding J."/>
            <person name="Zhang Z."/>
            <person name="Liu F."/>
            <person name="Zhou C."/>
            <person name="Mu W."/>
        </authorList>
    </citation>
    <scope>NUCLEOTIDE SEQUENCE</scope>
</reference>
<accession>A0A2S0X9H0</accession>
<comment type="subcellular location">
    <subcellularLocation>
        <location evidence="1">Secreted</location>
    </subcellularLocation>
</comment>
<dbReference type="SMART" id="SM00708">
    <property type="entry name" value="PhBP"/>
    <property type="match status" value="1"/>
</dbReference>
<evidence type="ECO:0000256" key="1">
    <source>
        <dbReference type="ARBA" id="ARBA00004613"/>
    </source>
</evidence>
<dbReference type="GO" id="GO:0005615">
    <property type="term" value="C:extracellular space"/>
    <property type="evidence" value="ECO:0007669"/>
    <property type="project" value="TreeGrafter"/>
</dbReference>
<dbReference type="InterPro" id="IPR006170">
    <property type="entry name" value="PBP/GOBP"/>
</dbReference>
<dbReference type="Pfam" id="PF01395">
    <property type="entry name" value="PBP_GOBP"/>
    <property type="match status" value="1"/>
</dbReference>
<keyword evidence="3" id="KW-0964">Secreted</keyword>
<evidence type="ECO:0000256" key="3">
    <source>
        <dbReference type="ARBA" id="ARBA00022525"/>
    </source>
</evidence>
<sequence length="127" mass="14304">MKSVLVFALFAIVAVAHADDDGVLKEQIAQIIKECAEKTNFSDEGIKKLQAQDLSLTENVQCFQKCFFENGGIIKDKAFDNEKVSAIGRLYKQDEAKIKANLEKCIPLYKPDAFDCDAAWEIYKCFN</sequence>
<keyword evidence="4" id="KW-0732">Signal</keyword>
<proteinExistence type="evidence at transcript level"/>